<dbReference type="PANTHER" id="PTHR11923:SF109">
    <property type="entry name" value="SENSORY NEURON MEMBRANE PROTEIN 2"/>
    <property type="match status" value="1"/>
</dbReference>
<dbReference type="InterPro" id="IPR002159">
    <property type="entry name" value="CD36_fam"/>
</dbReference>
<evidence type="ECO:0000256" key="6">
    <source>
        <dbReference type="ARBA" id="ARBA00022725"/>
    </source>
</evidence>
<sequence length="556" mass="62904">MFVLFICQQFHHFYLSVGHSTSLYTRCKLVDRTIMKRPCICCSVKILAVITAVLVVVLAGILVLSFYGIPRIVNSQVDASVRLTENSDQWGRFLKLPIPIYIGVYLFTVRNGPAVMNGAVPKLEEVGPYVFREDISKKVLSTNKDDDSVTYQKFTEQSFEQERSGQLTLDDNVTIVNPPLLVLTQITSVVEQLVVVGCLDKIFTPTYRDLFMTTTIRSVMFEGFEFARSSSDVGYACEVIRQQIIEKTKKMKNIRRIYSKEYPGMVEALRFSFLGFKTESPDGIYTLNRGIDDISKLGRIMQWNNSHYLPFWGTSQSINNDTCQLVEGGDSTMYPPHATKDKGFVIFSTDICRRVEVSYSSTGTYKDIEGYRYEPKSDTFYSKLANVEEDCFCTGRTLNPNGVRDCYLNGVIDVYDCFGAPLLLSFPHFLHADESYINGVQGVTSPDPEKHGIYLLIEPNTGTPLQGRKRVQLNVVLRNIEYIQFTQKLKPTVLPVIWIEECADLTDDLINILNNQFFKVVKIANGVKYGLIAVSSLSVLVVAGILIRKQVISRRK</sequence>
<keyword evidence="4" id="KW-0716">Sensory transduction</keyword>
<feature type="transmembrane region" description="Helical" evidence="13">
    <location>
        <begin position="46"/>
        <end position="69"/>
    </location>
</feature>
<evidence type="ECO:0000313" key="14">
    <source>
        <dbReference type="RefSeq" id="XP_028134253.1"/>
    </source>
</evidence>
<keyword evidence="8 13" id="KW-0472">Membrane</keyword>
<dbReference type="GO" id="GO:0007608">
    <property type="term" value="P:sensory perception of smell"/>
    <property type="evidence" value="ECO:0007669"/>
    <property type="project" value="UniProtKB-KW"/>
</dbReference>
<dbReference type="Pfam" id="PF01130">
    <property type="entry name" value="CD36"/>
    <property type="match status" value="1"/>
</dbReference>
<dbReference type="PRINTS" id="PR01609">
    <property type="entry name" value="CD36FAMILY"/>
</dbReference>
<dbReference type="GO" id="GO:0005886">
    <property type="term" value="C:plasma membrane"/>
    <property type="evidence" value="ECO:0007669"/>
    <property type="project" value="UniProtKB-SubCell"/>
</dbReference>
<keyword evidence="10" id="KW-0675">Receptor</keyword>
<protein>
    <recommendedName>
        <fullName evidence="12">Sensory neuron membrane protein 2</fullName>
    </recommendedName>
</protein>
<dbReference type="PANTHER" id="PTHR11923">
    <property type="entry name" value="SCAVENGER RECEPTOR CLASS B TYPE-1 SR-B1"/>
    <property type="match status" value="1"/>
</dbReference>
<name>A0A6P7FMN1_DIAVI</name>
<gene>
    <name evidence="14" type="primary">LOC114329376</name>
</gene>
<keyword evidence="6" id="KW-0552">Olfaction</keyword>
<comment type="subcellular location">
    <subcellularLocation>
        <location evidence="1">Cell membrane</location>
    </subcellularLocation>
</comment>
<keyword evidence="9" id="KW-1015">Disulfide bond</keyword>
<organism evidence="14">
    <name type="scientific">Diabrotica virgifera virgifera</name>
    <name type="common">western corn rootworm</name>
    <dbReference type="NCBI Taxonomy" id="50390"/>
    <lineage>
        <taxon>Eukaryota</taxon>
        <taxon>Metazoa</taxon>
        <taxon>Ecdysozoa</taxon>
        <taxon>Arthropoda</taxon>
        <taxon>Hexapoda</taxon>
        <taxon>Insecta</taxon>
        <taxon>Pterygota</taxon>
        <taxon>Neoptera</taxon>
        <taxon>Endopterygota</taxon>
        <taxon>Coleoptera</taxon>
        <taxon>Polyphaga</taxon>
        <taxon>Cucujiformia</taxon>
        <taxon>Chrysomeloidea</taxon>
        <taxon>Chrysomelidae</taxon>
        <taxon>Galerucinae</taxon>
        <taxon>Diabroticina</taxon>
        <taxon>Diabroticites</taxon>
        <taxon>Diabrotica</taxon>
    </lineage>
</organism>
<proteinExistence type="inferred from homology"/>
<keyword evidence="7 13" id="KW-1133">Transmembrane helix</keyword>
<evidence type="ECO:0000256" key="3">
    <source>
        <dbReference type="ARBA" id="ARBA00022475"/>
    </source>
</evidence>
<evidence type="ECO:0000256" key="2">
    <source>
        <dbReference type="ARBA" id="ARBA00010532"/>
    </source>
</evidence>
<dbReference type="OrthoDB" id="195015at2759"/>
<evidence type="ECO:0000256" key="5">
    <source>
        <dbReference type="ARBA" id="ARBA00022692"/>
    </source>
</evidence>
<evidence type="ECO:0000256" key="1">
    <source>
        <dbReference type="ARBA" id="ARBA00004236"/>
    </source>
</evidence>
<dbReference type="RefSeq" id="XP_028134253.1">
    <property type="nucleotide sequence ID" value="XM_028278452.1"/>
</dbReference>
<evidence type="ECO:0000256" key="13">
    <source>
        <dbReference type="SAM" id="Phobius"/>
    </source>
</evidence>
<keyword evidence="11" id="KW-0325">Glycoprotein</keyword>
<dbReference type="InParanoid" id="A0A6P7FMN1"/>
<evidence type="ECO:0000256" key="12">
    <source>
        <dbReference type="ARBA" id="ARBA00040645"/>
    </source>
</evidence>
<dbReference type="AlphaFoldDB" id="A0A6P7FMN1"/>
<reference evidence="14" key="1">
    <citation type="submission" date="2025-08" db="UniProtKB">
        <authorList>
            <consortium name="RefSeq"/>
        </authorList>
    </citation>
    <scope>IDENTIFICATION</scope>
    <source>
        <tissue evidence="14">Whole insect</tissue>
    </source>
</reference>
<accession>A0A6P7FMN1</accession>
<evidence type="ECO:0000256" key="7">
    <source>
        <dbReference type="ARBA" id="ARBA00022989"/>
    </source>
</evidence>
<evidence type="ECO:0000256" key="9">
    <source>
        <dbReference type="ARBA" id="ARBA00023157"/>
    </source>
</evidence>
<keyword evidence="3" id="KW-1003">Cell membrane</keyword>
<comment type="similarity">
    <text evidence="2">Belongs to the CD36 family.</text>
</comment>
<dbReference type="GO" id="GO:0005737">
    <property type="term" value="C:cytoplasm"/>
    <property type="evidence" value="ECO:0007669"/>
    <property type="project" value="TreeGrafter"/>
</dbReference>
<evidence type="ECO:0000256" key="11">
    <source>
        <dbReference type="ARBA" id="ARBA00023180"/>
    </source>
</evidence>
<evidence type="ECO:0000256" key="8">
    <source>
        <dbReference type="ARBA" id="ARBA00023136"/>
    </source>
</evidence>
<evidence type="ECO:0000256" key="10">
    <source>
        <dbReference type="ARBA" id="ARBA00023170"/>
    </source>
</evidence>
<keyword evidence="5 13" id="KW-0812">Transmembrane</keyword>
<feature type="transmembrane region" description="Helical" evidence="13">
    <location>
        <begin position="529"/>
        <end position="547"/>
    </location>
</feature>
<evidence type="ECO:0000256" key="4">
    <source>
        <dbReference type="ARBA" id="ARBA00022606"/>
    </source>
</evidence>
<dbReference type="GO" id="GO:0005044">
    <property type="term" value="F:scavenger receptor activity"/>
    <property type="evidence" value="ECO:0007669"/>
    <property type="project" value="TreeGrafter"/>
</dbReference>